<feature type="compositionally biased region" description="Low complexity" evidence="2">
    <location>
        <begin position="1165"/>
        <end position="1182"/>
    </location>
</feature>
<accession>A0ABP0KTT6</accession>
<feature type="compositionally biased region" description="Basic residues" evidence="2">
    <location>
        <begin position="920"/>
        <end position="966"/>
    </location>
</feature>
<comment type="caution">
    <text evidence="3">The sequence shown here is derived from an EMBL/GenBank/DDBJ whole genome shotgun (WGS) entry which is preliminary data.</text>
</comment>
<dbReference type="EMBL" id="CAXAMM010012814">
    <property type="protein sequence ID" value="CAK9029809.1"/>
    <property type="molecule type" value="Genomic_DNA"/>
</dbReference>
<feature type="coiled-coil region" evidence="1">
    <location>
        <begin position="514"/>
        <end position="541"/>
    </location>
</feature>
<feature type="region of interest" description="Disordered" evidence="2">
    <location>
        <begin position="1"/>
        <end position="36"/>
    </location>
</feature>
<feature type="region of interest" description="Disordered" evidence="2">
    <location>
        <begin position="1071"/>
        <end position="1118"/>
    </location>
</feature>
<dbReference type="Proteomes" id="UP001642464">
    <property type="component" value="Unassembled WGS sequence"/>
</dbReference>
<keyword evidence="4" id="KW-1185">Reference proteome</keyword>
<name>A0ABP0KTT6_9DINO</name>
<evidence type="ECO:0000313" key="3">
    <source>
        <dbReference type="EMBL" id="CAK9029809.1"/>
    </source>
</evidence>
<evidence type="ECO:0000313" key="4">
    <source>
        <dbReference type="Proteomes" id="UP001642464"/>
    </source>
</evidence>
<feature type="compositionally biased region" description="Low complexity" evidence="2">
    <location>
        <begin position="1075"/>
        <end position="1092"/>
    </location>
</feature>
<feature type="region of interest" description="Disordered" evidence="2">
    <location>
        <begin position="1144"/>
        <end position="1182"/>
    </location>
</feature>
<feature type="compositionally biased region" description="Basic residues" evidence="2">
    <location>
        <begin position="1148"/>
        <end position="1157"/>
    </location>
</feature>
<gene>
    <name evidence="3" type="ORF">SCF082_LOCUS18952</name>
</gene>
<keyword evidence="1" id="KW-0175">Coiled coil</keyword>
<feature type="coiled-coil region" evidence="1">
    <location>
        <begin position="337"/>
        <end position="364"/>
    </location>
</feature>
<organism evidence="3 4">
    <name type="scientific">Durusdinium trenchii</name>
    <dbReference type="NCBI Taxonomy" id="1381693"/>
    <lineage>
        <taxon>Eukaryota</taxon>
        <taxon>Sar</taxon>
        <taxon>Alveolata</taxon>
        <taxon>Dinophyceae</taxon>
        <taxon>Suessiales</taxon>
        <taxon>Symbiodiniaceae</taxon>
        <taxon>Durusdinium</taxon>
    </lineage>
</organism>
<feature type="compositionally biased region" description="Basic residues" evidence="2">
    <location>
        <begin position="1093"/>
        <end position="1107"/>
    </location>
</feature>
<evidence type="ECO:0000256" key="2">
    <source>
        <dbReference type="SAM" id="MobiDB-lite"/>
    </source>
</evidence>
<feature type="region of interest" description="Disordered" evidence="2">
    <location>
        <begin position="892"/>
        <end position="969"/>
    </location>
</feature>
<protein>
    <submittedName>
        <fullName evidence="3">Uncharacterized protein</fullName>
    </submittedName>
</protein>
<sequence length="1182" mass="137067">DAVQPGAESPKAEAQEEEEEPEQTNELDWRRDPDKPLMKMSMTQNVSARTRWQVAFAKVREMTQVARKRQHRVALGLKVKEYLTFHHLRGACGKMERAVDSFERSLFSNQEVAYDVFGETVIPEADQWVKKNFEEMRESLEPVVQNEQSRKYDMNELERMIRMKEQEDQWSDAQQRSTEELLHTHGRLTHRSVTSLEEMVRQVRQVFAALAAEIAEGLQRHCSLRQEHDTAETQFFEMSQKQKRMMTQIEEFEARKKEATDGYNRELDMLQQEYTKVRRATASVKFQLAKDRHYCERVAQQLQDQMAAQMSRTVEVMAEEHIKRIQRKWDVRQREKIMRHATDEKELQEMREQLRKRELHLQEQKAFLEVSLSRSRAIKAKLLLFELQARTQELENAKPAQRKSIRRMWTRGLEGALPAPGLLPLLSQELQIQRQWLIERGQHLELNPSNLEVEGRPLLATPSALICKLWEFFLEPWQGVSKRLTRVFRSELSETTAQNRRTEVVQLSGTLFDSQEVQKQVEQALNSLEATRRAHETLAERWALGSSDAEVHVTLSEKLEELDQGLDVAEACTRWWREPDQNTAQHLASLTSKEELSWLRGMAQSLGVRCGQLRAGCSILEPAHPSRSRMDAVASMLSSMPALVNEEMLTGGEALALRMQRLLSKRQMWQGQMAETWSRQMTAQQEESMESFAEGVGSLLHLLEDEQLKQTPQDELRPAEILTALHCTAARVFKRPKNQVFDWAMIGLDDMDHMVFDALVAEQAARTSQKEVAEVDANNLLNAQHEFSIQIGNADDLLQSMVELKAAMEVNEALLKHAEHQQVESTEQQNEDENKLLEDALMPTAGQADARDGAPLDTLVSDALPSLPAPSALVSSEAHSTELQVDHQLDQQCLGDPTSPETAAGPEQASAEGPATPRAPRQRSTRLRAPPRRKRRSTPRSAPRRKMLRSRCPSRPRRKKRSKNRSWRSPGLILCHKHMLIHLRRWLPTSTGKSRNREKRNKSWFPKLLVLQRFRPRQRKLVKLSWCLMESPISSSQMAKRQTCRHLHRPRTRLRRRRLWSLVRRRSRRWKGSKGISLSRQSSQISGTSQISRTRRTRRTRRRRRCCQRPPGMKPLHERRRLFKMSQVQSTRCEQTTSTSWSLTLHCPQHRRKRPRRSLIEMRSSRSSRSGQSSRSSQSKLC</sequence>
<reference evidence="3 4" key="1">
    <citation type="submission" date="2024-02" db="EMBL/GenBank/DDBJ databases">
        <authorList>
            <person name="Chen Y."/>
            <person name="Shah S."/>
            <person name="Dougan E. K."/>
            <person name="Thang M."/>
            <person name="Chan C."/>
        </authorList>
    </citation>
    <scope>NUCLEOTIDE SEQUENCE [LARGE SCALE GENOMIC DNA]</scope>
</reference>
<evidence type="ECO:0000256" key="1">
    <source>
        <dbReference type="SAM" id="Coils"/>
    </source>
</evidence>
<feature type="compositionally biased region" description="Acidic residues" evidence="2">
    <location>
        <begin position="15"/>
        <end position="25"/>
    </location>
</feature>
<feature type="compositionally biased region" description="Basic and acidic residues" evidence="2">
    <location>
        <begin position="27"/>
        <end position="36"/>
    </location>
</feature>
<proteinExistence type="predicted"/>
<feature type="non-terminal residue" evidence="3">
    <location>
        <position position="1"/>
    </location>
</feature>